<protein>
    <submittedName>
        <fullName evidence="7">RDD family protein</fullName>
    </submittedName>
</protein>
<feature type="transmembrane region" description="Helical" evidence="5">
    <location>
        <begin position="58"/>
        <end position="78"/>
    </location>
</feature>
<reference evidence="8" key="1">
    <citation type="journal article" date="2019" name="Int. J. Syst. Evol. Microbiol.">
        <title>The Global Catalogue of Microorganisms (GCM) 10K type strain sequencing project: providing services to taxonomists for standard genome sequencing and annotation.</title>
        <authorList>
            <consortium name="The Broad Institute Genomics Platform"/>
            <consortium name="The Broad Institute Genome Sequencing Center for Infectious Disease"/>
            <person name="Wu L."/>
            <person name="Ma J."/>
        </authorList>
    </citation>
    <scope>NUCLEOTIDE SEQUENCE [LARGE SCALE GENOMIC DNA]</scope>
    <source>
        <strain evidence="8">KCTC 52127</strain>
    </source>
</reference>
<dbReference type="InterPro" id="IPR010432">
    <property type="entry name" value="RDD"/>
</dbReference>
<name>A0ABW5LVX3_9FLAO</name>
<feature type="domain" description="RDD" evidence="6">
    <location>
        <begin position="19"/>
        <end position="173"/>
    </location>
</feature>
<evidence type="ECO:0000313" key="8">
    <source>
        <dbReference type="Proteomes" id="UP001597508"/>
    </source>
</evidence>
<keyword evidence="2 5" id="KW-0812">Transmembrane</keyword>
<organism evidence="7 8">
    <name type="scientific">Pseudotenacibaculum haliotis</name>
    <dbReference type="NCBI Taxonomy" id="1862138"/>
    <lineage>
        <taxon>Bacteria</taxon>
        <taxon>Pseudomonadati</taxon>
        <taxon>Bacteroidota</taxon>
        <taxon>Flavobacteriia</taxon>
        <taxon>Flavobacteriales</taxon>
        <taxon>Flavobacteriaceae</taxon>
        <taxon>Pseudotenacibaculum</taxon>
    </lineage>
</organism>
<dbReference type="Proteomes" id="UP001597508">
    <property type="component" value="Unassembled WGS sequence"/>
</dbReference>
<evidence type="ECO:0000256" key="2">
    <source>
        <dbReference type="ARBA" id="ARBA00022692"/>
    </source>
</evidence>
<comment type="caution">
    <text evidence="7">The sequence shown here is derived from an EMBL/GenBank/DDBJ whole genome shotgun (WGS) entry which is preliminary data.</text>
</comment>
<evidence type="ECO:0000259" key="6">
    <source>
        <dbReference type="Pfam" id="PF06271"/>
    </source>
</evidence>
<dbReference type="EMBL" id="JBHULH010000004">
    <property type="protein sequence ID" value="MFD2567487.1"/>
    <property type="molecule type" value="Genomic_DNA"/>
</dbReference>
<evidence type="ECO:0000256" key="5">
    <source>
        <dbReference type="SAM" id="Phobius"/>
    </source>
</evidence>
<accession>A0ABW5LVX3</accession>
<dbReference type="RefSeq" id="WP_379666197.1">
    <property type="nucleotide sequence ID" value="NZ_JBHULH010000004.1"/>
</dbReference>
<feature type="transmembrane region" description="Helical" evidence="5">
    <location>
        <begin position="139"/>
        <end position="160"/>
    </location>
</feature>
<feature type="transmembrane region" description="Helical" evidence="5">
    <location>
        <begin position="114"/>
        <end position="133"/>
    </location>
</feature>
<proteinExistence type="predicted"/>
<feature type="transmembrane region" description="Helical" evidence="5">
    <location>
        <begin position="25"/>
        <end position="46"/>
    </location>
</feature>
<keyword evidence="3 5" id="KW-1133">Transmembrane helix</keyword>
<keyword evidence="8" id="KW-1185">Reference proteome</keyword>
<evidence type="ECO:0000256" key="1">
    <source>
        <dbReference type="ARBA" id="ARBA00004141"/>
    </source>
</evidence>
<dbReference type="PANTHER" id="PTHR38480:SF1">
    <property type="entry name" value="SLR0254 PROTEIN"/>
    <property type="match status" value="1"/>
</dbReference>
<evidence type="ECO:0000256" key="3">
    <source>
        <dbReference type="ARBA" id="ARBA00022989"/>
    </source>
</evidence>
<sequence length="269" mass="30735">MKTLQINTTQNVNINFTLASEVQRAGAFLIDNILKFAYLFFIYSVFTEATIEGWADDTWSAVALNALITLPVTFYSLYTEILMNGQTVGKKALSIKVVNIDGFKPSITDYIIRWFLRIVDFNLFFILVVYAYALGWDSYVGLILLLFLVGKCVGIVSVAISKKNQRIGDMSANTVVIYLKDTAKFSQTIMEEITDNYVPKYPNVIKLSDNDARIIKDTFTVASRTKDYKTLIKLRKKIEEVANIKAEEKSDIEFIDKVLKDYNYYTQNM</sequence>
<evidence type="ECO:0000256" key="4">
    <source>
        <dbReference type="ARBA" id="ARBA00023136"/>
    </source>
</evidence>
<keyword evidence="4 5" id="KW-0472">Membrane</keyword>
<dbReference type="PANTHER" id="PTHR38480">
    <property type="entry name" value="SLR0254 PROTEIN"/>
    <property type="match status" value="1"/>
</dbReference>
<evidence type="ECO:0000313" key="7">
    <source>
        <dbReference type="EMBL" id="MFD2567487.1"/>
    </source>
</evidence>
<gene>
    <name evidence="7" type="ORF">ACFSRZ_08885</name>
</gene>
<dbReference type="Pfam" id="PF06271">
    <property type="entry name" value="RDD"/>
    <property type="match status" value="1"/>
</dbReference>
<comment type="subcellular location">
    <subcellularLocation>
        <location evidence="1">Membrane</location>
        <topology evidence="1">Multi-pass membrane protein</topology>
    </subcellularLocation>
</comment>